<accession>A0A412PF58</accession>
<gene>
    <name evidence="2" type="ORF">DWX20_05595</name>
</gene>
<feature type="transmembrane region" description="Helical" evidence="1">
    <location>
        <begin position="21"/>
        <end position="40"/>
    </location>
</feature>
<comment type="caution">
    <text evidence="2">The sequence shown here is derived from an EMBL/GenBank/DDBJ whole genome shotgun (WGS) entry which is preliminary data.</text>
</comment>
<keyword evidence="1" id="KW-1133">Transmembrane helix</keyword>
<keyword evidence="1" id="KW-0812">Transmembrane</keyword>
<feature type="transmembrane region" description="Helical" evidence="1">
    <location>
        <begin position="46"/>
        <end position="63"/>
    </location>
</feature>
<reference evidence="2 3" key="1">
    <citation type="submission" date="2018-08" db="EMBL/GenBank/DDBJ databases">
        <title>A genome reference for cultivated species of the human gut microbiota.</title>
        <authorList>
            <person name="Zou Y."/>
            <person name="Xue W."/>
            <person name="Luo G."/>
        </authorList>
    </citation>
    <scope>NUCLEOTIDE SEQUENCE [LARGE SCALE GENOMIC DNA]</scope>
    <source>
        <strain evidence="2 3">AF18-46</strain>
    </source>
</reference>
<keyword evidence="1" id="KW-0472">Membrane</keyword>
<dbReference type="AlphaFoldDB" id="A0A412PF58"/>
<evidence type="ECO:0008006" key="4">
    <source>
        <dbReference type="Google" id="ProtNLM"/>
    </source>
</evidence>
<name>A0A412PF58_9FIRM</name>
<organism evidence="2 3">
    <name type="scientific">Solobacterium moorei</name>
    <dbReference type="NCBI Taxonomy" id="102148"/>
    <lineage>
        <taxon>Bacteria</taxon>
        <taxon>Bacillati</taxon>
        <taxon>Bacillota</taxon>
        <taxon>Erysipelotrichia</taxon>
        <taxon>Erysipelotrichales</taxon>
        <taxon>Erysipelotrichaceae</taxon>
        <taxon>Solobacterium</taxon>
    </lineage>
</organism>
<evidence type="ECO:0000256" key="1">
    <source>
        <dbReference type="SAM" id="Phobius"/>
    </source>
</evidence>
<proteinExistence type="predicted"/>
<protein>
    <recommendedName>
        <fullName evidence="4">Zn-finger containing protein</fullName>
    </recommendedName>
</protein>
<evidence type="ECO:0000313" key="2">
    <source>
        <dbReference type="EMBL" id="RGT56278.1"/>
    </source>
</evidence>
<dbReference type="Proteomes" id="UP000284731">
    <property type="component" value="Unassembled WGS sequence"/>
</dbReference>
<dbReference type="RefSeq" id="WP_118764790.1">
    <property type="nucleotide sequence ID" value="NZ_CABJCF010000002.1"/>
</dbReference>
<dbReference type="EMBL" id="QRWX01000002">
    <property type="protein sequence ID" value="RGT56278.1"/>
    <property type="molecule type" value="Genomic_DNA"/>
</dbReference>
<sequence length="136" mass="16278">MKRRNRLIEQLQYRLRRSYGMDRLNTHLLIMMVVILVLGLFVKNSIPVLLAFVIFIAFMYRFGSRNITKRSIENRKYQDTNRFVTRQLKAIKNNVTNKDYKYFVCKQCYQLVRIPRGKGEVVIHCPHCKQEFSAKS</sequence>
<evidence type="ECO:0000313" key="3">
    <source>
        <dbReference type="Proteomes" id="UP000284731"/>
    </source>
</evidence>